<gene>
    <name evidence="1" type="ORF">O0235_04155</name>
</gene>
<accession>A0ABY7M9I4</accession>
<dbReference type="PANTHER" id="PTHR12993:SF11">
    <property type="entry name" value="N-ACETYLGLUCOSAMINYL-PHOSPHATIDYLINOSITOL DE-N-ACETYLASE"/>
    <property type="match status" value="1"/>
</dbReference>
<dbReference type="Gene3D" id="3.40.50.10320">
    <property type="entry name" value="LmbE-like"/>
    <property type="match status" value="1"/>
</dbReference>
<dbReference type="SUPFAM" id="SSF102588">
    <property type="entry name" value="LmbE-like"/>
    <property type="match status" value="1"/>
</dbReference>
<organism evidence="1 2">
    <name type="scientific">Tepidiforma flava</name>
    <dbReference type="NCBI Taxonomy" id="3004094"/>
    <lineage>
        <taxon>Bacteria</taxon>
        <taxon>Bacillati</taxon>
        <taxon>Chloroflexota</taxon>
        <taxon>Tepidiformia</taxon>
        <taxon>Tepidiformales</taxon>
        <taxon>Tepidiformaceae</taxon>
        <taxon>Tepidiforma</taxon>
    </lineage>
</organism>
<dbReference type="Proteomes" id="UP001212803">
    <property type="component" value="Chromosome"/>
</dbReference>
<name>A0ABY7M9I4_9CHLR</name>
<reference evidence="1 2" key="1">
    <citation type="journal article" date="2023" name="ISME J.">
        <title>Thermophilic Dehalococcoidia with unusual traits shed light on an unexpected past.</title>
        <authorList>
            <person name="Palmer M."/>
            <person name="Covington J.K."/>
            <person name="Zhou E.M."/>
            <person name="Thomas S.C."/>
            <person name="Habib N."/>
            <person name="Seymour C.O."/>
            <person name="Lai D."/>
            <person name="Johnston J."/>
            <person name="Hashimi A."/>
            <person name="Jiao J.Y."/>
            <person name="Muok A.R."/>
            <person name="Liu L."/>
            <person name="Xian W.D."/>
            <person name="Zhi X.Y."/>
            <person name="Li M.M."/>
            <person name="Silva L.P."/>
            <person name="Bowen B.P."/>
            <person name="Louie K."/>
            <person name="Briegel A."/>
            <person name="Pett-Ridge J."/>
            <person name="Weber P.K."/>
            <person name="Tocheva E.I."/>
            <person name="Woyke T."/>
            <person name="Northen T.R."/>
            <person name="Mayali X."/>
            <person name="Li W.J."/>
            <person name="Hedlund B.P."/>
        </authorList>
    </citation>
    <scope>NUCLEOTIDE SEQUENCE [LARGE SCALE GENOMIC DNA]</scope>
    <source>
        <strain evidence="1 2">YIM 72310</strain>
    </source>
</reference>
<evidence type="ECO:0000313" key="1">
    <source>
        <dbReference type="EMBL" id="WBL36760.1"/>
    </source>
</evidence>
<dbReference type="RefSeq" id="WP_270057277.1">
    <property type="nucleotide sequence ID" value="NZ_CP115149.1"/>
</dbReference>
<proteinExistence type="predicted"/>
<protein>
    <submittedName>
        <fullName evidence="1">PIG-L family deacetylase</fullName>
    </submittedName>
</protein>
<dbReference type="InterPro" id="IPR003737">
    <property type="entry name" value="GlcNAc_PI_deacetylase-related"/>
</dbReference>
<evidence type="ECO:0000313" key="2">
    <source>
        <dbReference type="Proteomes" id="UP001212803"/>
    </source>
</evidence>
<dbReference type="InterPro" id="IPR024078">
    <property type="entry name" value="LmbE-like_dom_sf"/>
</dbReference>
<sequence>MPRILALVPHPDDEAYSVGGTLALAARAGWTCTVIACSAGEAGNCYTGEAVRPADVGALRLRELAAACAALGACPGVSPRLADGGLARFPRLPSVVAAAIDACQPDLVFTLGPDGAYGHPDHLALHRAVIAAVEAMPAPPALLFAAFPRGLFRPQYELCRPLLGDPPALAAADLGVEAPDFRIPIRAAAPAKLAAIAAHRSQLPGGEPEAIFPPGIVRALLAEEWFLLHRPADMRRVAPLLFALDAAQPGT</sequence>
<dbReference type="EMBL" id="CP115149">
    <property type="protein sequence ID" value="WBL36760.1"/>
    <property type="molecule type" value="Genomic_DNA"/>
</dbReference>
<dbReference type="Pfam" id="PF02585">
    <property type="entry name" value="PIG-L"/>
    <property type="match status" value="1"/>
</dbReference>
<dbReference type="PANTHER" id="PTHR12993">
    <property type="entry name" value="N-ACETYLGLUCOSAMINYL-PHOSPHATIDYLINOSITOL DE-N-ACETYLASE-RELATED"/>
    <property type="match status" value="1"/>
</dbReference>
<keyword evidence="2" id="KW-1185">Reference proteome</keyword>